<evidence type="ECO:0000259" key="11">
    <source>
        <dbReference type="Pfam" id="PF00905"/>
    </source>
</evidence>
<evidence type="ECO:0000256" key="10">
    <source>
        <dbReference type="SAM" id="Phobius"/>
    </source>
</evidence>
<dbReference type="SUPFAM" id="SSF53955">
    <property type="entry name" value="Lysozyme-like"/>
    <property type="match status" value="1"/>
</dbReference>
<dbReference type="PANTHER" id="PTHR32282:SF34">
    <property type="entry name" value="PENICILLIN-BINDING PROTEIN 1A"/>
    <property type="match status" value="1"/>
</dbReference>
<comment type="catalytic activity">
    <reaction evidence="8">
        <text>[GlcNAc-(1-&gt;4)-Mur2Ac(oyl-L-Ala-gamma-D-Glu-L-Lys-D-Ala-D-Ala)](n)-di-trans,octa-cis-undecaprenyl diphosphate + beta-D-GlcNAc-(1-&gt;4)-Mur2Ac(oyl-L-Ala-gamma-D-Glu-L-Lys-D-Ala-D-Ala)-di-trans,octa-cis-undecaprenyl diphosphate = [GlcNAc-(1-&gt;4)-Mur2Ac(oyl-L-Ala-gamma-D-Glu-L-Lys-D-Ala-D-Ala)](n+1)-di-trans,octa-cis-undecaprenyl diphosphate + di-trans,octa-cis-undecaprenyl diphosphate + H(+)</text>
        <dbReference type="Rhea" id="RHEA:23708"/>
        <dbReference type="Rhea" id="RHEA-COMP:9602"/>
        <dbReference type="Rhea" id="RHEA-COMP:9603"/>
        <dbReference type="ChEBI" id="CHEBI:15378"/>
        <dbReference type="ChEBI" id="CHEBI:58405"/>
        <dbReference type="ChEBI" id="CHEBI:60033"/>
        <dbReference type="ChEBI" id="CHEBI:78435"/>
        <dbReference type="EC" id="2.4.99.28"/>
    </reaction>
</comment>
<reference evidence="15" key="2">
    <citation type="journal article" date="2019" name="Int. J. Syst. Evol. Microbiol.">
        <title>The Global Catalogue of Microorganisms (GCM) 10K type strain sequencing project: providing services to taxonomists for standard genome sequencing and annotation.</title>
        <authorList>
            <consortium name="The Broad Institute Genomics Platform"/>
            <consortium name="The Broad Institute Genome Sequencing Center for Infectious Disease"/>
            <person name="Wu L."/>
            <person name="Ma J."/>
        </authorList>
    </citation>
    <scope>NUCLEOTIDE SEQUENCE [LARGE SCALE GENOMIC DNA]</scope>
    <source>
        <strain evidence="15">JCM 9458</strain>
    </source>
</reference>
<keyword evidence="10" id="KW-1133">Transmembrane helix</keyword>
<dbReference type="InterPro" id="IPR036950">
    <property type="entry name" value="PBP_transglycosylase"/>
</dbReference>
<evidence type="ECO:0000256" key="6">
    <source>
        <dbReference type="ARBA" id="ARBA00023268"/>
    </source>
</evidence>
<name>A0ABP6TD71_9ACTN</name>
<evidence type="ECO:0000256" key="4">
    <source>
        <dbReference type="ARBA" id="ARBA00022679"/>
    </source>
</evidence>
<proteinExistence type="predicted"/>
<keyword evidence="5" id="KW-0378">Hydrolase</keyword>
<evidence type="ECO:0000313" key="15">
    <source>
        <dbReference type="Proteomes" id="UP001501676"/>
    </source>
</evidence>
<dbReference type="Proteomes" id="UP001501676">
    <property type="component" value="Unassembled WGS sequence"/>
</dbReference>
<dbReference type="SUPFAM" id="SSF56601">
    <property type="entry name" value="beta-lactamase/transpeptidase-like"/>
    <property type="match status" value="1"/>
</dbReference>
<sequence length="656" mass="68596">MPIDQSEITDPAPTSGGAPTPPDDTDAESPTTGPPRRRRILIGVAAGVVVCLLLGLLGGWAAYASIDLPAVPAPNEATRIQYSDGGTFAAFASKNRTSVSLGNVPEHAQDAVLAARDPDFYRSGGSAPGAIVRAARALVTGGGGESLTEQYVRVVFAEGPGRSAHARTTVLAHKLNERWSKEQILKAYLNTVYFGRGAWGIQAASEAYFRTDVSKLTVAQAAVLAAVIADPKQDPRSDPGDAKRRWTVVLDTMVDRGTLNAAERDAQEYPAVLDAAPRSDAWKGGTSGVLGQRIESELKKIGFSTLDIATGGLTVKTTISSKAQAAAVRAASTHVKPGSEGETAVVSIDPRTGAVRAYVGGDRGYGNADLASAVASHPAGASFEPYALATAITQGYSIDSLWNGTSGQVFEDAAKPVTNAGGDSSCGPRCSLTAATVKSVNTVYWALTREVGAAKVARTAEKAGIRTLDGQPIPQQLDQSVDSSLGLGRYSVSVLDQAAAYTTIANNGVYREPHLIDRVLDSDGTVMWDSATHASRTGEAWSRSVGRDVSYVLQQAYDADPAVRIGRPAAIKSGGLRDPQGRSDAWLAGYTPQLATVVWVGSRIPERGKTSGSTDVRGSSVPGAIWRDYMVAALKSQPVEKFAPPARVGDKPGNAR</sequence>
<evidence type="ECO:0000256" key="5">
    <source>
        <dbReference type="ARBA" id="ARBA00022801"/>
    </source>
</evidence>
<keyword evidence="10" id="KW-0472">Membrane</keyword>
<dbReference type="EMBL" id="BAAAYN010000153">
    <property type="protein sequence ID" value="GAA3399428.1"/>
    <property type="molecule type" value="Genomic_DNA"/>
</dbReference>
<dbReference type="InterPro" id="IPR001264">
    <property type="entry name" value="Glyco_trans_51"/>
</dbReference>
<evidence type="ECO:0000256" key="1">
    <source>
        <dbReference type="ARBA" id="ARBA00022645"/>
    </source>
</evidence>
<evidence type="ECO:0000313" key="14">
    <source>
        <dbReference type="EMBL" id="GAA3399430.1"/>
    </source>
</evidence>
<reference evidence="14" key="1">
    <citation type="journal article" date="2014" name="Int. J. Syst. Evol. Microbiol.">
        <title>Complete genome of a new Firmicutes species belonging to the dominant human colonic microbiota ('Ruminococcus bicirculans') reveals two chromosomes and a selective capacity to utilize plant glucans.</title>
        <authorList>
            <consortium name="NISC Comparative Sequencing Program"/>
            <person name="Wegmann U."/>
            <person name="Louis P."/>
            <person name="Goesmann A."/>
            <person name="Henrissat B."/>
            <person name="Duncan S.H."/>
            <person name="Flint H.J."/>
        </authorList>
    </citation>
    <scope>NUCLEOTIDE SEQUENCE</scope>
    <source>
        <strain evidence="14">JCM 9458</strain>
    </source>
</reference>
<feature type="transmembrane region" description="Helical" evidence="10">
    <location>
        <begin position="40"/>
        <end position="63"/>
    </location>
</feature>
<dbReference type="Gene3D" id="1.10.3810.10">
    <property type="entry name" value="Biosynthetic peptidoglycan transglycosylase-like"/>
    <property type="match status" value="1"/>
</dbReference>
<keyword evidence="4" id="KW-0808">Transferase</keyword>
<gene>
    <name evidence="13" type="ORF">GCM10020369_85090</name>
    <name evidence="14" type="ORF">GCM10020369_85100</name>
</gene>
<evidence type="ECO:0000259" key="12">
    <source>
        <dbReference type="Pfam" id="PF00912"/>
    </source>
</evidence>
<dbReference type="RefSeq" id="WP_345734070.1">
    <property type="nucleotide sequence ID" value="NZ_BAAAYN010000153.1"/>
</dbReference>
<feature type="domain" description="Glycosyl transferase family 51" evidence="12">
    <location>
        <begin position="87"/>
        <end position="253"/>
    </location>
</feature>
<dbReference type="Pfam" id="PF00912">
    <property type="entry name" value="Transgly"/>
    <property type="match status" value="1"/>
</dbReference>
<comment type="caution">
    <text evidence="14">The sequence shown here is derived from an EMBL/GenBank/DDBJ whole genome shotgun (WGS) entry which is preliminary data.</text>
</comment>
<dbReference type="PANTHER" id="PTHR32282">
    <property type="entry name" value="BINDING PROTEIN TRANSPEPTIDASE, PUTATIVE-RELATED"/>
    <property type="match status" value="1"/>
</dbReference>
<feature type="domain" description="Penicillin-binding protein transpeptidase" evidence="11">
    <location>
        <begin position="344"/>
        <end position="610"/>
    </location>
</feature>
<evidence type="ECO:0000313" key="13">
    <source>
        <dbReference type="EMBL" id="GAA3399428.1"/>
    </source>
</evidence>
<keyword evidence="10" id="KW-0812">Transmembrane</keyword>
<accession>A0ABP6TD71</accession>
<dbReference type="InterPro" id="IPR050396">
    <property type="entry name" value="Glycosyltr_51/Transpeptidase"/>
</dbReference>
<keyword evidence="2" id="KW-0645">Protease</keyword>
<reference evidence="14" key="3">
    <citation type="submission" date="2023-12" db="EMBL/GenBank/DDBJ databases">
        <authorList>
            <person name="Sun Q."/>
            <person name="Inoue M."/>
        </authorList>
    </citation>
    <scope>NUCLEOTIDE SEQUENCE</scope>
    <source>
        <strain evidence="14">JCM 9458</strain>
    </source>
</reference>
<evidence type="ECO:0000256" key="9">
    <source>
        <dbReference type="SAM" id="MobiDB-lite"/>
    </source>
</evidence>
<dbReference type="EMBL" id="BAAAYN010000153">
    <property type="protein sequence ID" value="GAA3399430.1"/>
    <property type="molecule type" value="Genomic_DNA"/>
</dbReference>
<feature type="compositionally biased region" description="Low complexity" evidence="9">
    <location>
        <begin position="9"/>
        <end position="18"/>
    </location>
</feature>
<dbReference type="Pfam" id="PF00905">
    <property type="entry name" value="Transpeptidase"/>
    <property type="match status" value="1"/>
</dbReference>
<keyword evidence="15" id="KW-1185">Reference proteome</keyword>
<feature type="region of interest" description="Disordered" evidence="9">
    <location>
        <begin position="1"/>
        <end position="36"/>
    </location>
</feature>
<keyword evidence="1" id="KW-0121">Carboxypeptidase</keyword>
<evidence type="ECO:0000256" key="2">
    <source>
        <dbReference type="ARBA" id="ARBA00022670"/>
    </source>
</evidence>
<comment type="catalytic activity">
    <reaction evidence="7">
        <text>Preferential cleavage: (Ac)2-L-Lys-D-Ala-|-D-Ala. Also transpeptidation of peptidyl-alanyl moieties that are N-acyl substituents of D-alanine.</text>
        <dbReference type="EC" id="3.4.16.4"/>
    </reaction>
</comment>
<keyword evidence="6" id="KW-0511">Multifunctional enzyme</keyword>
<evidence type="ECO:0000256" key="3">
    <source>
        <dbReference type="ARBA" id="ARBA00022676"/>
    </source>
</evidence>
<keyword evidence="3" id="KW-0328">Glycosyltransferase</keyword>
<dbReference type="Gene3D" id="3.40.710.10">
    <property type="entry name" value="DD-peptidase/beta-lactamase superfamily"/>
    <property type="match status" value="1"/>
</dbReference>
<evidence type="ECO:0000256" key="8">
    <source>
        <dbReference type="ARBA" id="ARBA00049902"/>
    </source>
</evidence>
<dbReference type="InterPro" id="IPR012338">
    <property type="entry name" value="Beta-lactam/transpept-like"/>
</dbReference>
<protein>
    <submittedName>
        <fullName evidence="14">Transglycosylase domain-containing protein</fullName>
    </submittedName>
</protein>
<evidence type="ECO:0000256" key="7">
    <source>
        <dbReference type="ARBA" id="ARBA00034000"/>
    </source>
</evidence>
<dbReference type="InterPro" id="IPR001460">
    <property type="entry name" value="PCN-bd_Tpept"/>
</dbReference>
<organism evidence="14 15">
    <name type="scientific">Cryptosporangium minutisporangium</name>
    <dbReference type="NCBI Taxonomy" id="113569"/>
    <lineage>
        <taxon>Bacteria</taxon>
        <taxon>Bacillati</taxon>
        <taxon>Actinomycetota</taxon>
        <taxon>Actinomycetes</taxon>
        <taxon>Cryptosporangiales</taxon>
        <taxon>Cryptosporangiaceae</taxon>
        <taxon>Cryptosporangium</taxon>
    </lineage>
</organism>
<dbReference type="InterPro" id="IPR023346">
    <property type="entry name" value="Lysozyme-like_dom_sf"/>
</dbReference>